<keyword evidence="2" id="KW-1185">Reference proteome</keyword>
<protein>
    <submittedName>
        <fullName evidence="1">Uncharacterized protein</fullName>
    </submittedName>
</protein>
<organism evidence="2">
    <name type="scientific">Caenorhabditis remanei</name>
    <name type="common">Caenorhabditis vulgaris</name>
    <dbReference type="NCBI Taxonomy" id="31234"/>
    <lineage>
        <taxon>Eukaryota</taxon>
        <taxon>Metazoa</taxon>
        <taxon>Ecdysozoa</taxon>
        <taxon>Nematoda</taxon>
        <taxon>Chromadorea</taxon>
        <taxon>Rhabditida</taxon>
        <taxon>Rhabditina</taxon>
        <taxon>Rhabditomorpha</taxon>
        <taxon>Rhabditoidea</taxon>
        <taxon>Rhabditidae</taxon>
        <taxon>Peloderinae</taxon>
        <taxon>Caenorhabditis</taxon>
    </lineage>
</organism>
<evidence type="ECO:0000313" key="2">
    <source>
        <dbReference type="Proteomes" id="UP000008281"/>
    </source>
</evidence>
<dbReference type="EMBL" id="DS268494">
    <property type="protein sequence ID" value="EFP11896.1"/>
    <property type="molecule type" value="Genomic_DNA"/>
</dbReference>
<dbReference type="Proteomes" id="UP000008281">
    <property type="component" value="Unassembled WGS sequence"/>
</dbReference>
<name>E3MXZ0_CAERE</name>
<sequence>MPNTSFFHDPAQFWKMFHDTSIILENVWTFKGTVMAPHGHRRHAHVSSYGRLHLYRLMEKVAAENICYTEYQKGQQIHWKARWDRSLDNAPASYAYKEILANGDIKIKVKSKRISLNSEAAKKVTVEQMEEMVEEVLTGISRSSIKVPQQQSKVKSKEISLNSEAAKKVTMEQMEEMVEEVLTDVARSTLEVPQHQV</sequence>
<accession>E3MXZ0</accession>
<gene>
    <name evidence="1" type="ORF">CRE_29300</name>
</gene>
<dbReference type="HOGENOM" id="CLU_1385350_0_0_1"/>
<dbReference type="AlphaFoldDB" id="E3MXZ0"/>
<evidence type="ECO:0000313" key="1">
    <source>
        <dbReference type="EMBL" id="EFP11896.1"/>
    </source>
</evidence>
<reference evidence="1" key="1">
    <citation type="submission" date="2007-07" db="EMBL/GenBank/DDBJ databases">
        <title>PCAP assembly of the Caenorhabditis remanei genome.</title>
        <authorList>
            <consortium name="The Caenorhabditis remanei Sequencing Consortium"/>
            <person name="Wilson R.K."/>
        </authorList>
    </citation>
    <scope>NUCLEOTIDE SEQUENCE [LARGE SCALE GENOMIC DNA]</scope>
    <source>
        <strain evidence="1">PB4641</strain>
    </source>
</reference>
<dbReference type="InParanoid" id="E3MXZ0"/>
<proteinExistence type="predicted"/>